<dbReference type="PANTHER" id="PTHR47074">
    <property type="entry name" value="BNAC02G40300D PROTEIN"/>
    <property type="match status" value="1"/>
</dbReference>
<dbReference type="CDD" id="cd06222">
    <property type="entry name" value="RNase_H_like"/>
    <property type="match status" value="1"/>
</dbReference>
<dbReference type="EnsemblPlants" id="QL01p049931:mrna">
    <property type="protein sequence ID" value="QL01p049931:mrna"/>
    <property type="gene ID" value="QL01p049931"/>
</dbReference>
<reference evidence="2" key="2">
    <citation type="submission" date="2021-01" db="UniProtKB">
        <authorList>
            <consortium name="EnsemblPlants"/>
        </authorList>
    </citation>
    <scope>IDENTIFICATION</scope>
</reference>
<dbReference type="Gene3D" id="3.30.420.10">
    <property type="entry name" value="Ribonuclease H-like superfamily/Ribonuclease H"/>
    <property type="match status" value="1"/>
</dbReference>
<dbReference type="InterPro" id="IPR012337">
    <property type="entry name" value="RNaseH-like_sf"/>
</dbReference>
<organism evidence="2 3">
    <name type="scientific">Quercus lobata</name>
    <name type="common">Valley oak</name>
    <dbReference type="NCBI Taxonomy" id="97700"/>
    <lineage>
        <taxon>Eukaryota</taxon>
        <taxon>Viridiplantae</taxon>
        <taxon>Streptophyta</taxon>
        <taxon>Embryophyta</taxon>
        <taxon>Tracheophyta</taxon>
        <taxon>Spermatophyta</taxon>
        <taxon>Magnoliopsida</taxon>
        <taxon>eudicotyledons</taxon>
        <taxon>Gunneridae</taxon>
        <taxon>Pentapetalae</taxon>
        <taxon>rosids</taxon>
        <taxon>fabids</taxon>
        <taxon>Fagales</taxon>
        <taxon>Fagaceae</taxon>
        <taxon>Quercus</taxon>
    </lineage>
</organism>
<keyword evidence="3" id="KW-1185">Reference proteome</keyword>
<dbReference type="InterPro" id="IPR052929">
    <property type="entry name" value="RNase_H-like_EbsB-rel"/>
</dbReference>
<dbReference type="OMA" id="VIRECRG"/>
<evidence type="ECO:0000313" key="2">
    <source>
        <dbReference type="EnsemblPlants" id="QL01p049931:mrna"/>
    </source>
</evidence>
<protein>
    <recommendedName>
        <fullName evidence="1">RNase H type-1 domain-containing protein</fullName>
    </recommendedName>
</protein>
<dbReference type="SUPFAM" id="SSF53098">
    <property type="entry name" value="Ribonuclease H-like"/>
    <property type="match status" value="1"/>
</dbReference>
<dbReference type="Gramene" id="QL01p049931:mrna">
    <property type="protein sequence ID" value="QL01p049931:mrna"/>
    <property type="gene ID" value="QL01p049931"/>
</dbReference>
<proteinExistence type="predicted"/>
<dbReference type="GO" id="GO:0003676">
    <property type="term" value="F:nucleic acid binding"/>
    <property type="evidence" value="ECO:0007669"/>
    <property type="project" value="InterPro"/>
</dbReference>
<reference evidence="2 3" key="1">
    <citation type="journal article" date="2016" name="G3 (Bethesda)">
        <title>First Draft Assembly and Annotation of the Genome of a California Endemic Oak Quercus lobata Nee (Fagaceae).</title>
        <authorList>
            <person name="Sork V.L."/>
            <person name="Fitz-Gibbon S.T."/>
            <person name="Puiu D."/>
            <person name="Crepeau M."/>
            <person name="Gugger P.F."/>
            <person name="Sherman R."/>
            <person name="Stevens K."/>
            <person name="Langley C.H."/>
            <person name="Pellegrini M."/>
            <person name="Salzberg S.L."/>
        </authorList>
    </citation>
    <scope>NUCLEOTIDE SEQUENCE [LARGE SCALE GENOMIC DNA]</scope>
    <source>
        <strain evidence="2 3">cv. SW786</strain>
    </source>
</reference>
<dbReference type="InterPro" id="IPR002156">
    <property type="entry name" value="RNaseH_domain"/>
</dbReference>
<dbReference type="EMBL" id="LRBV02000001">
    <property type="status" value="NOT_ANNOTATED_CDS"/>
    <property type="molecule type" value="Genomic_DNA"/>
</dbReference>
<accession>A0A7N2KR13</accession>
<dbReference type="PANTHER" id="PTHR47074:SF11">
    <property type="entry name" value="REVERSE TRANSCRIPTASE-LIKE PROTEIN"/>
    <property type="match status" value="1"/>
</dbReference>
<dbReference type="InParanoid" id="A0A7N2KR13"/>
<dbReference type="Proteomes" id="UP000594261">
    <property type="component" value="Chromosome 1"/>
</dbReference>
<sequence>MLTNQVVHEQPYLTPSQIWDYVQRLQCDYKGAIAANLLRQQPPGVGWAAPPPNTFKINVDGAAADDDRRSSVGVVIRECRGILVAARSVLLNASYDVETTEALAIEARILLAGELKLPQVIIESNSLIAVQAVNSGSCHGTMGLVIHGALNLLNQFRSWKVLHLKRDYNKVAHELA</sequence>
<evidence type="ECO:0000259" key="1">
    <source>
        <dbReference type="Pfam" id="PF13456"/>
    </source>
</evidence>
<dbReference type="InterPro" id="IPR036397">
    <property type="entry name" value="RNaseH_sf"/>
</dbReference>
<dbReference type="GO" id="GO:0004523">
    <property type="term" value="F:RNA-DNA hybrid ribonuclease activity"/>
    <property type="evidence" value="ECO:0007669"/>
    <property type="project" value="InterPro"/>
</dbReference>
<evidence type="ECO:0000313" key="3">
    <source>
        <dbReference type="Proteomes" id="UP000594261"/>
    </source>
</evidence>
<name>A0A7N2KR13_QUELO</name>
<dbReference type="Pfam" id="PF13456">
    <property type="entry name" value="RVT_3"/>
    <property type="match status" value="1"/>
</dbReference>
<dbReference type="InterPro" id="IPR044730">
    <property type="entry name" value="RNase_H-like_dom_plant"/>
</dbReference>
<feature type="domain" description="RNase H type-1" evidence="1">
    <location>
        <begin position="58"/>
        <end position="176"/>
    </location>
</feature>
<dbReference type="AlphaFoldDB" id="A0A7N2KR13"/>